<name>B3MI54_DROAN</name>
<gene>
    <name evidence="2" type="primary">Dana\GF12240</name>
    <name evidence="2" type="synonym">dana_GLEANR_12246</name>
    <name evidence="2" type="ORF">GF12240</name>
</gene>
<dbReference type="Proteomes" id="UP000007801">
    <property type="component" value="Unassembled WGS sequence"/>
</dbReference>
<dbReference type="Pfam" id="PF14646">
    <property type="entry name" value="MYCBPAP"/>
    <property type="match status" value="1"/>
</dbReference>
<organism evidence="2 3">
    <name type="scientific">Drosophila ananassae</name>
    <name type="common">Fruit fly</name>
    <dbReference type="NCBI Taxonomy" id="7217"/>
    <lineage>
        <taxon>Eukaryota</taxon>
        <taxon>Metazoa</taxon>
        <taxon>Ecdysozoa</taxon>
        <taxon>Arthropoda</taxon>
        <taxon>Hexapoda</taxon>
        <taxon>Insecta</taxon>
        <taxon>Pterygota</taxon>
        <taxon>Neoptera</taxon>
        <taxon>Endopterygota</taxon>
        <taxon>Diptera</taxon>
        <taxon>Brachycera</taxon>
        <taxon>Muscomorpha</taxon>
        <taxon>Ephydroidea</taxon>
        <taxon>Drosophilidae</taxon>
        <taxon>Drosophila</taxon>
        <taxon>Sophophora</taxon>
    </lineage>
</organism>
<evidence type="ECO:0000313" key="3">
    <source>
        <dbReference type="Proteomes" id="UP000007801"/>
    </source>
</evidence>
<dbReference type="AlphaFoldDB" id="B3MI54"/>
<keyword evidence="3" id="KW-1185">Reference proteome</keyword>
<feature type="compositionally biased region" description="Polar residues" evidence="1">
    <location>
        <begin position="1"/>
        <end position="11"/>
    </location>
</feature>
<dbReference type="STRING" id="7217.B3MI54"/>
<dbReference type="eggNOG" id="ENOG502QT8X">
    <property type="taxonomic scope" value="Eukaryota"/>
</dbReference>
<dbReference type="HOGENOM" id="CLU_026465_0_0_1"/>
<dbReference type="InterPro" id="IPR032707">
    <property type="entry name" value="MYCBPAP"/>
</dbReference>
<dbReference type="OrthoDB" id="10263316at2759"/>
<proteinExistence type="predicted"/>
<dbReference type="InParanoid" id="B3MI54"/>
<sequence>MFSSNTVSASKRITAKDASGTETRENLCNFEIEDNEPDVLQVMATKTMEDILTDVLRLENFNLKQSSSIGDSPLRVGQSLMSRPSGLKNREIRYPELDLDPRLRNWNRILNQRQKIQERIERQTGKRAEDVLFNRSTTIDDASKKMILRILDTADRSRPIDQLKEKSTIRSLKARDDPKNCREIKELFLAEPKIQEVEFVGLPQVTQKEVAAINLPPDAPESQWQRSEVLVKQLEEKKESIQQVLEFAPDIHQLQVIPTYTVPSSDTPLITKLGEVPILPLSCDSTVEEEELETDHELDLGSFEGEEIDSIVDSMEPKSAPTTKEKSVHKVRVQDLDPFLDVNGVMINGVIFDYDNSVKSAGKGIQLELNCDPHQRVVKPLLDIQNLSKKLVNVSWFPKIRIRTDRPPMHSELIFDRSEFILEPLERRVVRIMFQPQHVGLYTLRYILCIIRSPFCNSRRLDVIIRGQCTVPEVYKRRLEMHKQIPLDKQQEQQARDLLSLHATLAPIIENATLLCPYERALDEREVFNAQNMNYRCERYEDLEALKSLYSVAKKPRDRPWDLSLDTLRRFISNQENRLMREHLHLQMIKMLEPMKCNRCEALTKLEHNPERERTCFIYVRGTICSAVDEWEKMALGLDDQFFKLELLRVLEERRARQEKLNDDRLSLDSFSSRGIHKMIPFSDNLKSPSEEEDVVVTVSKRLKTSKYLRDALYMHTYNLLCDVAEDIVSVIESTTVL</sequence>
<dbReference type="GeneID" id="6495094"/>
<reference evidence="2 3" key="1">
    <citation type="journal article" date="2007" name="Nature">
        <title>Evolution of genes and genomes on the Drosophila phylogeny.</title>
        <authorList>
            <consortium name="Drosophila 12 Genomes Consortium"/>
            <person name="Clark A.G."/>
            <person name="Eisen M.B."/>
            <person name="Smith D.R."/>
            <person name="Bergman C.M."/>
            <person name="Oliver B."/>
            <person name="Markow T.A."/>
            <person name="Kaufman T.C."/>
            <person name="Kellis M."/>
            <person name="Gelbart W."/>
            <person name="Iyer V.N."/>
            <person name="Pollard D.A."/>
            <person name="Sackton T.B."/>
            <person name="Larracuente A.M."/>
            <person name="Singh N.D."/>
            <person name="Abad J.P."/>
            <person name="Abt D.N."/>
            <person name="Adryan B."/>
            <person name="Aguade M."/>
            <person name="Akashi H."/>
            <person name="Anderson W.W."/>
            <person name="Aquadro C.F."/>
            <person name="Ardell D.H."/>
            <person name="Arguello R."/>
            <person name="Artieri C.G."/>
            <person name="Barbash D.A."/>
            <person name="Barker D."/>
            <person name="Barsanti P."/>
            <person name="Batterham P."/>
            <person name="Batzoglou S."/>
            <person name="Begun D."/>
            <person name="Bhutkar A."/>
            <person name="Blanco E."/>
            <person name="Bosak S.A."/>
            <person name="Bradley R.K."/>
            <person name="Brand A.D."/>
            <person name="Brent M.R."/>
            <person name="Brooks A.N."/>
            <person name="Brown R.H."/>
            <person name="Butlin R.K."/>
            <person name="Caggese C."/>
            <person name="Calvi B.R."/>
            <person name="Bernardo de Carvalho A."/>
            <person name="Caspi A."/>
            <person name="Castrezana S."/>
            <person name="Celniker S.E."/>
            <person name="Chang J.L."/>
            <person name="Chapple C."/>
            <person name="Chatterji S."/>
            <person name="Chinwalla A."/>
            <person name="Civetta A."/>
            <person name="Clifton S.W."/>
            <person name="Comeron J.M."/>
            <person name="Costello J.C."/>
            <person name="Coyne J.A."/>
            <person name="Daub J."/>
            <person name="David R.G."/>
            <person name="Delcher A.L."/>
            <person name="Delehaunty K."/>
            <person name="Do C.B."/>
            <person name="Ebling H."/>
            <person name="Edwards K."/>
            <person name="Eickbush T."/>
            <person name="Evans J.D."/>
            <person name="Filipski A."/>
            <person name="Findeiss S."/>
            <person name="Freyhult E."/>
            <person name="Fulton L."/>
            <person name="Fulton R."/>
            <person name="Garcia A.C."/>
            <person name="Gardiner A."/>
            <person name="Garfield D.A."/>
            <person name="Garvin B.E."/>
            <person name="Gibson G."/>
            <person name="Gilbert D."/>
            <person name="Gnerre S."/>
            <person name="Godfrey J."/>
            <person name="Good R."/>
            <person name="Gotea V."/>
            <person name="Gravely B."/>
            <person name="Greenberg A.J."/>
            <person name="Griffiths-Jones S."/>
            <person name="Gross S."/>
            <person name="Guigo R."/>
            <person name="Gustafson E.A."/>
            <person name="Haerty W."/>
            <person name="Hahn M.W."/>
            <person name="Halligan D.L."/>
            <person name="Halpern A.L."/>
            <person name="Halter G.M."/>
            <person name="Han M.V."/>
            <person name="Heger A."/>
            <person name="Hillier L."/>
            <person name="Hinrichs A.S."/>
            <person name="Holmes I."/>
            <person name="Hoskins R.A."/>
            <person name="Hubisz M.J."/>
            <person name="Hultmark D."/>
            <person name="Huntley M.A."/>
            <person name="Jaffe D.B."/>
            <person name="Jagadeeshan S."/>
            <person name="Jeck W.R."/>
            <person name="Johnson J."/>
            <person name="Jones C.D."/>
            <person name="Jordan W.C."/>
            <person name="Karpen G.H."/>
            <person name="Kataoka E."/>
            <person name="Keightley P.D."/>
            <person name="Kheradpour P."/>
            <person name="Kirkness E.F."/>
            <person name="Koerich L.B."/>
            <person name="Kristiansen K."/>
            <person name="Kudrna D."/>
            <person name="Kulathinal R.J."/>
            <person name="Kumar S."/>
            <person name="Kwok R."/>
            <person name="Lander E."/>
            <person name="Langley C.H."/>
            <person name="Lapoint R."/>
            <person name="Lazzaro B.P."/>
            <person name="Lee S.J."/>
            <person name="Levesque L."/>
            <person name="Li R."/>
            <person name="Lin C.F."/>
            <person name="Lin M.F."/>
            <person name="Lindblad-Toh K."/>
            <person name="Llopart A."/>
            <person name="Long M."/>
            <person name="Low L."/>
            <person name="Lozovsky E."/>
            <person name="Lu J."/>
            <person name="Luo M."/>
            <person name="Machado C.A."/>
            <person name="Makalowski W."/>
            <person name="Marzo M."/>
            <person name="Matsuda M."/>
            <person name="Matzkin L."/>
            <person name="McAllister B."/>
            <person name="McBride C.S."/>
            <person name="McKernan B."/>
            <person name="McKernan K."/>
            <person name="Mendez-Lago M."/>
            <person name="Minx P."/>
            <person name="Mollenhauer M.U."/>
            <person name="Montooth K."/>
            <person name="Mount S.M."/>
            <person name="Mu X."/>
            <person name="Myers E."/>
            <person name="Negre B."/>
            <person name="Newfeld S."/>
            <person name="Nielsen R."/>
            <person name="Noor M.A."/>
            <person name="O'Grady P."/>
            <person name="Pachter L."/>
            <person name="Papaceit M."/>
            <person name="Parisi M.J."/>
            <person name="Parisi M."/>
            <person name="Parts L."/>
            <person name="Pedersen J.S."/>
            <person name="Pesole G."/>
            <person name="Phillippy A.M."/>
            <person name="Ponting C.P."/>
            <person name="Pop M."/>
            <person name="Porcelli D."/>
            <person name="Powell J.R."/>
            <person name="Prohaska S."/>
            <person name="Pruitt K."/>
            <person name="Puig M."/>
            <person name="Quesneville H."/>
            <person name="Ram K.R."/>
            <person name="Rand D."/>
            <person name="Rasmussen M.D."/>
            <person name="Reed L.K."/>
            <person name="Reenan R."/>
            <person name="Reily A."/>
            <person name="Remington K.A."/>
            <person name="Rieger T.T."/>
            <person name="Ritchie M.G."/>
            <person name="Robin C."/>
            <person name="Rogers Y.H."/>
            <person name="Rohde C."/>
            <person name="Rozas J."/>
            <person name="Rubenfield M.J."/>
            <person name="Ruiz A."/>
            <person name="Russo S."/>
            <person name="Salzberg S.L."/>
            <person name="Sanchez-Gracia A."/>
            <person name="Saranga D.J."/>
            <person name="Sato H."/>
            <person name="Schaeffer S.W."/>
            <person name="Schatz M.C."/>
            <person name="Schlenke T."/>
            <person name="Schwartz R."/>
            <person name="Segarra C."/>
            <person name="Singh R.S."/>
            <person name="Sirot L."/>
            <person name="Sirota M."/>
            <person name="Sisneros N.B."/>
            <person name="Smith C.D."/>
            <person name="Smith T.F."/>
            <person name="Spieth J."/>
            <person name="Stage D.E."/>
            <person name="Stark A."/>
            <person name="Stephan W."/>
            <person name="Strausberg R.L."/>
            <person name="Strempel S."/>
            <person name="Sturgill D."/>
            <person name="Sutton G."/>
            <person name="Sutton G.G."/>
            <person name="Tao W."/>
            <person name="Teichmann S."/>
            <person name="Tobari Y.N."/>
            <person name="Tomimura Y."/>
            <person name="Tsolas J.M."/>
            <person name="Valente V.L."/>
            <person name="Venter E."/>
            <person name="Venter J.C."/>
            <person name="Vicario S."/>
            <person name="Vieira F.G."/>
            <person name="Vilella A.J."/>
            <person name="Villasante A."/>
            <person name="Walenz B."/>
            <person name="Wang J."/>
            <person name="Wasserman M."/>
            <person name="Watts T."/>
            <person name="Wilson D."/>
            <person name="Wilson R.K."/>
            <person name="Wing R.A."/>
            <person name="Wolfner M.F."/>
            <person name="Wong A."/>
            <person name="Wong G.K."/>
            <person name="Wu C.I."/>
            <person name="Wu G."/>
            <person name="Yamamoto D."/>
            <person name="Yang H.P."/>
            <person name="Yang S.P."/>
            <person name="Yorke J.A."/>
            <person name="Yoshida K."/>
            <person name="Zdobnov E."/>
            <person name="Zhang P."/>
            <person name="Zhang Y."/>
            <person name="Zimin A.V."/>
            <person name="Baldwin J."/>
            <person name="Abdouelleil A."/>
            <person name="Abdulkadir J."/>
            <person name="Abebe A."/>
            <person name="Abera B."/>
            <person name="Abreu J."/>
            <person name="Acer S.C."/>
            <person name="Aftuck L."/>
            <person name="Alexander A."/>
            <person name="An P."/>
            <person name="Anderson E."/>
            <person name="Anderson S."/>
            <person name="Arachi H."/>
            <person name="Azer M."/>
            <person name="Bachantsang P."/>
            <person name="Barry A."/>
            <person name="Bayul T."/>
            <person name="Berlin A."/>
            <person name="Bessette D."/>
            <person name="Bloom T."/>
            <person name="Blye J."/>
            <person name="Boguslavskiy L."/>
            <person name="Bonnet C."/>
            <person name="Boukhgalter B."/>
            <person name="Bourzgui I."/>
            <person name="Brown A."/>
            <person name="Cahill P."/>
            <person name="Channer S."/>
            <person name="Cheshatsang Y."/>
            <person name="Chuda L."/>
            <person name="Citroen M."/>
            <person name="Collymore A."/>
            <person name="Cooke P."/>
            <person name="Costello M."/>
            <person name="D'Aco K."/>
            <person name="Daza R."/>
            <person name="De Haan G."/>
            <person name="DeGray S."/>
            <person name="DeMaso C."/>
            <person name="Dhargay N."/>
            <person name="Dooley K."/>
            <person name="Dooley E."/>
            <person name="Doricent M."/>
            <person name="Dorje P."/>
            <person name="Dorjee K."/>
            <person name="Dupes A."/>
            <person name="Elong R."/>
            <person name="Falk J."/>
            <person name="Farina A."/>
            <person name="Faro S."/>
            <person name="Ferguson D."/>
            <person name="Fisher S."/>
            <person name="Foley C.D."/>
            <person name="Franke A."/>
            <person name="Friedrich D."/>
            <person name="Gadbois L."/>
            <person name="Gearin G."/>
            <person name="Gearin C.R."/>
            <person name="Giannoukos G."/>
            <person name="Goode T."/>
            <person name="Graham J."/>
            <person name="Grandbois E."/>
            <person name="Grewal S."/>
            <person name="Gyaltsen K."/>
            <person name="Hafez N."/>
            <person name="Hagos B."/>
            <person name="Hall J."/>
            <person name="Henson C."/>
            <person name="Hollinger A."/>
            <person name="Honan T."/>
            <person name="Huard M.D."/>
            <person name="Hughes L."/>
            <person name="Hurhula B."/>
            <person name="Husby M.E."/>
            <person name="Kamat A."/>
            <person name="Kanga B."/>
            <person name="Kashin S."/>
            <person name="Khazanovich D."/>
            <person name="Kisner P."/>
            <person name="Lance K."/>
            <person name="Lara M."/>
            <person name="Lee W."/>
            <person name="Lennon N."/>
            <person name="Letendre F."/>
            <person name="LeVine R."/>
            <person name="Lipovsky A."/>
            <person name="Liu X."/>
            <person name="Liu J."/>
            <person name="Liu S."/>
            <person name="Lokyitsang T."/>
            <person name="Lokyitsang Y."/>
            <person name="Lubonja R."/>
            <person name="Lui A."/>
            <person name="MacDonald P."/>
            <person name="Magnisalis V."/>
            <person name="Maru K."/>
            <person name="Matthews C."/>
            <person name="McCusker W."/>
            <person name="McDonough S."/>
            <person name="Mehta T."/>
            <person name="Meldrim J."/>
            <person name="Meneus L."/>
            <person name="Mihai O."/>
            <person name="Mihalev A."/>
            <person name="Mihova T."/>
            <person name="Mittelman R."/>
            <person name="Mlenga V."/>
            <person name="Montmayeur A."/>
            <person name="Mulrain L."/>
            <person name="Navidi A."/>
            <person name="Naylor J."/>
            <person name="Negash T."/>
            <person name="Nguyen T."/>
            <person name="Nguyen N."/>
            <person name="Nicol R."/>
            <person name="Norbu C."/>
            <person name="Norbu N."/>
            <person name="Novod N."/>
            <person name="O'Neill B."/>
            <person name="Osman S."/>
            <person name="Markiewicz E."/>
            <person name="Oyono O.L."/>
            <person name="Patti C."/>
            <person name="Phunkhang P."/>
            <person name="Pierre F."/>
            <person name="Priest M."/>
            <person name="Raghuraman S."/>
            <person name="Rege F."/>
            <person name="Reyes R."/>
            <person name="Rise C."/>
            <person name="Rogov P."/>
            <person name="Ross K."/>
            <person name="Ryan E."/>
            <person name="Settipalli S."/>
            <person name="Shea T."/>
            <person name="Sherpa N."/>
            <person name="Shi L."/>
            <person name="Shih D."/>
            <person name="Sparrow T."/>
            <person name="Spaulding J."/>
            <person name="Stalker J."/>
            <person name="Stange-Thomann N."/>
            <person name="Stavropoulos S."/>
            <person name="Stone C."/>
            <person name="Strader C."/>
            <person name="Tesfaye S."/>
            <person name="Thomson T."/>
            <person name="Thoulutsang Y."/>
            <person name="Thoulutsang D."/>
            <person name="Topham K."/>
            <person name="Topping I."/>
            <person name="Tsamla T."/>
            <person name="Vassiliev H."/>
            <person name="Vo A."/>
            <person name="Wangchuk T."/>
            <person name="Wangdi T."/>
            <person name="Weiand M."/>
            <person name="Wilkinson J."/>
            <person name="Wilson A."/>
            <person name="Yadav S."/>
            <person name="Young G."/>
            <person name="Yu Q."/>
            <person name="Zembek L."/>
            <person name="Zhong D."/>
            <person name="Zimmer A."/>
            <person name="Zwirko Z."/>
            <person name="Jaffe D.B."/>
            <person name="Alvarez P."/>
            <person name="Brockman W."/>
            <person name="Butler J."/>
            <person name="Chin C."/>
            <person name="Gnerre S."/>
            <person name="Grabherr M."/>
            <person name="Kleber M."/>
            <person name="Mauceli E."/>
            <person name="MacCallum I."/>
        </authorList>
    </citation>
    <scope>NUCLEOTIDE SEQUENCE [LARGE SCALE GENOMIC DNA]</scope>
    <source>
        <strain evidence="3">Tucson 14024-0371.13</strain>
    </source>
</reference>
<dbReference type="OMA" id="DPRLKCW"/>
<feature type="region of interest" description="Disordered" evidence="1">
    <location>
        <begin position="1"/>
        <end position="20"/>
    </location>
</feature>
<evidence type="ECO:0008006" key="4">
    <source>
        <dbReference type="Google" id="ProtNLM"/>
    </source>
</evidence>
<dbReference type="KEGG" id="dan:6495094"/>
<dbReference type="PhylomeDB" id="B3MI54"/>
<evidence type="ECO:0000313" key="2">
    <source>
        <dbReference type="EMBL" id="EDV35899.1"/>
    </source>
</evidence>
<dbReference type="EMBL" id="CH902619">
    <property type="protein sequence ID" value="EDV35899.1"/>
    <property type="molecule type" value="Genomic_DNA"/>
</dbReference>
<evidence type="ECO:0000256" key="1">
    <source>
        <dbReference type="SAM" id="MobiDB-lite"/>
    </source>
</evidence>
<protein>
    <recommendedName>
        <fullName evidence="4">MYCBP-associated protein</fullName>
    </recommendedName>
</protein>
<accession>B3MI54</accession>